<dbReference type="PANTHER" id="PTHR21340:SF0">
    <property type="entry name" value="BIS(5'-NUCLEOSYL)-TETRAPHOSPHATASE [ASYMMETRICAL]"/>
    <property type="match status" value="1"/>
</dbReference>
<organism evidence="4 5">
    <name type="scientific">Pseudoduganella plicata</name>
    <dbReference type="NCBI Taxonomy" id="321984"/>
    <lineage>
        <taxon>Bacteria</taxon>
        <taxon>Pseudomonadati</taxon>
        <taxon>Pseudomonadota</taxon>
        <taxon>Betaproteobacteria</taxon>
        <taxon>Burkholderiales</taxon>
        <taxon>Oxalobacteraceae</taxon>
        <taxon>Telluria group</taxon>
        <taxon>Pseudoduganella</taxon>
    </lineage>
</organism>
<proteinExistence type="predicted"/>
<name>A0ABX5S3A8_9BURK</name>
<dbReference type="Gene3D" id="3.90.79.10">
    <property type="entry name" value="Nucleoside Triphosphate Pyrophosphohydrolase"/>
    <property type="match status" value="1"/>
</dbReference>
<protein>
    <submittedName>
        <fullName evidence="4">NUDIX hydrolase</fullName>
    </submittedName>
</protein>
<comment type="cofactor">
    <cofactor evidence="1">
        <name>Mg(2+)</name>
        <dbReference type="ChEBI" id="CHEBI:18420"/>
    </cofactor>
</comment>
<dbReference type="SUPFAM" id="SSF55811">
    <property type="entry name" value="Nudix"/>
    <property type="match status" value="1"/>
</dbReference>
<gene>
    <name evidence="4" type="ORF">E1742_00310</name>
</gene>
<keyword evidence="2 4" id="KW-0378">Hydrolase</keyword>
<dbReference type="EMBL" id="CP038026">
    <property type="protein sequence ID" value="QBQ34801.1"/>
    <property type="molecule type" value="Genomic_DNA"/>
</dbReference>
<evidence type="ECO:0000256" key="1">
    <source>
        <dbReference type="ARBA" id="ARBA00001946"/>
    </source>
</evidence>
<dbReference type="PROSITE" id="PS00893">
    <property type="entry name" value="NUDIX_BOX"/>
    <property type="match status" value="1"/>
</dbReference>
<dbReference type="Proteomes" id="UP000294359">
    <property type="component" value="Chromosome"/>
</dbReference>
<dbReference type="InterPro" id="IPR051325">
    <property type="entry name" value="Nudix_hydrolase_domain"/>
</dbReference>
<dbReference type="InterPro" id="IPR000086">
    <property type="entry name" value="NUDIX_hydrolase_dom"/>
</dbReference>
<accession>A0ABX5S3A8</accession>
<dbReference type="PANTHER" id="PTHR21340">
    <property type="entry name" value="DIADENOSINE 5,5-P1,P4-TETRAPHOSPHATE PYROPHOSPHOHYDROLASE MUTT"/>
    <property type="match status" value="1"/>
</dbReference>
<keyword evidence="5" id="KW-1185">Reference proteome</keyword>
<evidence type="ECO:0000313" key="5">
    <source>
        <dbReference type="Proteomes" id="UP000294359"/>
    </source>
</evidence>
<dbReference type="InterPro" id="IPR020084">
    <property type="entry name" value="NUDIX_hydrolase_CS"/>
</dbReference>
<feature type="domain" description="Nudix hydrolase" evidence="3">
    <location>
        <begin position="11"/>
        <end position="149"/>
    </location>
</feature>
<evidence type="ECO:0000259" key="3">
    <source>
        <dbReference type="PROSITE" id="PS51462"/>
    </source>
</evidence>
<dbReference type="Pfam" id="PF00293">
    <property type="entry name" value="NUDIX"/>
    <property type="match status" value="1"/>
</dbReference>
<dbReference type="GO" id="GO:0016787">
    <property type="term" value="F:hydrolase activity"/>
    <property type="evidence" value="ECO:0007669"/>
    <property type="project" value="UniProtKB-KW"/>
</dbReference>
<evidence type="ECO:0000313" key="4">
    <source>
        <dbReference type="EMBL" id="QBQ34801.1"/>
    </source>
</evidence>
<evidence type="ECO:0000256" key="2">
    <source>
        <dbReference type="ARBA" id="ARBA00022801"/>
    </source>
</evidence>
<dbReference type="PROSITE" id="PS51462">
    <property type="entry name" value="NUDIX"/>
    <property type="match status" value="1"/>
</dbReference>
<sequence length="149" mass="17039">MRRQFLPKGCQLDTSCGTLVFNDSGQLLLCHVTGTAHWDIPKGLLDGSETPLAAAQRELFEEAGVRFDAARYVELGMFDYRRDKRLHLFRVDAGDELGTLEGLQCTSFFPHRYTGKPTPEADGYRWATRDEVRTLCWPRMAERLLAIDW</sequence>
<reference evidence="4 5" key="1">
    <citation type="submission" date="2019-03" db="EMBL/GenBank/DDBJ databases">
        <title>Draft Genome Sequences of Six Type Strains of the Genus Massilia.</title>
        <authorList>
            <person name="Miess H."/>
            <person name="Frediansyhah A."/>
            <person name="Gross H."/>
        </authorList>
    </citation>
    <scope>NUCLEOTIDE SEQUENCE [LARGE SCALE GENOMIC DNA]</scope>
    <source>
        <strain evidence="4 5">DSM 17505</strain>
    </source>
</reference>
<dbReference type="InterPro" id="IPR015797">
    <property type="entry name" value="NUDIX_hydrolase-like_dom_sf"/>
</dbReference>